<dbReference type="InterPro" id="IPR028011">
    <property type="entry name" value="DUF4476"/>
</dbReference>
<proteinExistence type="predicted"/>
<keyword evidence="1" id="KW-0732">Signal</keyword>
<dbReference type="AlphaFoldDB" id="H6RES6"/>
<protein>
    <recommendedName>
        <fullName evidence="2">DUF4476 domain-containing protein</fullName>
    </recommendedName>
</protein>
<feature type="chain" id="PRO_5003606203" description="DUF4476 domain-containing protein" evidence="1">
    <location>
        <begin position="21"/>
        <end position="264"/>
    </location>
</feature>
<name>H6RES6_9BACT</name>
<reference evidence="3" key="1">
    <citation type="journal article" date="2012" name="Environ. Microbiol.">
        <title>Genomic content of uncultured Bacteroidetes from contrasting oceanic provinces in the North Atlantic Ocean.</title>
        <authorList>
            <person name="Gomez-Pereira P.R."/>
            <person name="Schuler M."/>
            <person name="Fuchs B.M."/>
            <person name="Bennke C."/>
            <person name="Teeling H."/>
            <person name="Waldmann J."/>
            <person name="Richter M."/>
            <person name="Barbe V."/>
            <person name="Bataille E."/>
            <person name="Glockner F.O."/>
            <person name="Amann R."/>
        </authorList>
    </citation>
    <scope>NUCLEOTIDE SEQUENCE</scope>
</reference>
<evidence type="ECO:0000259" key="2">
    <source>
        <dbReference type="Pfam" id="PF14771"/>
    </source>
</evidence>
<evidence type="ECO:0000256" key="1">
    <source>
        <dbReference type="SAM" id="SignalP"/>
    </source>
</evidence>
<feature type="signal peptide" evidence="1">
    <location>
        <begin position="1"/>
        <end position="20"/>
    </location>
</feature>
<sequence length="264" mass="30312">MKIKLIVLALIFNLSHLVCFSQLNNNLIVKSDDSVDFFIFVDDILQNSYAFDNIKLSGYDKTSMKLKIYIPDSSKQIIEKSIYFELTNRETSAKLIFSGGKYKFRFTGDVPIGVNAMDTTQLIVPYHTSSLFLDSLFLTDSTHFSDTTFHNLAKSESYSGKIGCSGPIKSTDELFENINKEYFSSNKLALAKKELPKGCFTVNEIKKIISLFEYDDQKLELSMLSFNYIYDIENFKKLENLFLLQSSLDKFYAFINENVQLDKN</sequence>
<organism evidence="3">
    <name type="scientific">uncultured Flavobacteriia bacterium</name>
    <dbReference type="NCBI Taxonomy" id="212695"/>
    <lineage>
        <taxon>Bacteria</taxon>
        <taxon>Pseudomonadati</taxon>
        <taxon>Bacteroidota</taxon>
        <taxon>Flavobacteriia</taxon>
        <taxon>environmental samples</taxon>
    </lineage>
</organism>
<accession>H6RES6</accession>
<gene>
    <name evidence="3" type="ORF">VIS_S18BKA20016</name>
</gene>
<dbReference type="EMBL" id="FO117582">
    <property type="protein sequence ID" value="CCF99537.1"/>
    <property type="molecule type" value="Genomic_DNA"/>
</dbReference>
<feature type="domain" description="DUF4476" evidence="2">
    <location>
        <begin position="170"/>
        <end position="253"/>
    </location>
</feature>
<dbReference type="Pfam" id="PF14771">
    <property type="entry name" value="DUF4476"/>
    <property type="match status" value="1"/>
</dbReference>
<reference evidence="3" key="2">
    <citation type="submission" date="2012-02" db="EMBL/GenBank/DDBJ databases">
        <authorList>
            <person name="Genoscope - CEA"/>
        </authorList>
    </citation>
    <scope>NUCLEOTIDE SEQUENCE</scope>
</reference>
<evidence type="ECO:0000313" key="3">
    <source>
        <dbReference type="EMBL" id="CCF99537.1"/>
    </source>
</evidence>